<dbReference type="EnsemblMetazoa" id="RPRC003625-RA">
    <property type="protein sequence ID" value="RPRC003625-PA"/>
    <property type="gene ID" value="RPRC003625"/>
</dbReference>
<organism evidence="3 4">
    <name type="scientific">Rhodnius prolixus</name>
    <name type="common">Triatomid bug</name>
    <dbReference type="NCBI Taxonomy" id="13249"/>
    <lineage>
        <taxon>Eukaryota</taxon>
        <taxon>Metazoa</taxon>
        <taxon>Ecdysozoa</taxon>
        <taxon>Arthropoda</taxon>
        <taxon>Hexapoda</taxon>
        <taxon>Insecta</taxon>
        <taxon>Pterygota</taxon>
        <taxon>Neoptera</taxon>
        <taxon>Paraneoptera</taxon>
        <taxon>Hemiptera</taxon>
        <taxon>Heteroptera</taxon>
        <taxon>Panheteroptera</taxon>
        <taxon>Cimicomorpha</taxon>
        <taxon>Reduviidae</taxon>
        <taxon>Triatominae</taxon>
        <taxon>Rhodnius</taxon>
    </lineage>
</organism>
<dbReference type="STRING" id="13249.T1HHV2"/>
<dbReference type="InterPro" id="IPR032732">
    <property type="entry name" value="SPATA6_N"/>
</dbReference>
<dbReference type="Pfam" id="PF14909">
    <property type="entry name" value="SPATA6"/>
    <property type="match status" value="1"/>
</dbReference>
<dbReference type="InParanoid" id="T1HHV2"/>
<protein>
    <submittedName>
        <fullName evidence="3">SPATA6 domain-containing protein</fullName>
    </submittedName>
</protein>
<feature type="region of interest" description="Disordered" evidence="1">
    <location>
        <begin position="201"/>
        <end position="231"/>
    </location>
</feature>
<reference evidence="3" key="1">
    <citation type="submission" date="2015-05" db="UniProtKB">
        <authorList>
            <consortium name="EnsemblMetazoa"/>
        </authorList>
    </citation>
    <scope>IDENTIFICATION</scope>
</reference>
<feature type="compositionally biased region" description="Basic and acidic residues" evidence="1">
    <location>
        <begin position="221"/>
        <end position="231"/>
    </location>
</feature>
<dbReference type="EMBL" id="ACPB03001010">
    <property type="status" value="NOT_ANNOTATED_CDS"/>
    <property type="molecule type" value="Genomic_DNA"/>
</dbReference>
<dbReference type="VEuPathDB" id="VectorBase:RPRC003625"/>
<evidence type="ECO:0000259" key="2">
    <source>
        <dbReference type="Pfam" id="PF14909"/>
    </source>
</evidence>
<proteinExistence type="predicted"/>
<dbReference type="Proteomes" id="UP000015103">
    <property type="component" value="Unassembled WGS sequence"/>
</dbReference>
<name>T1HHV2_RHOPR</name>
<feature type="domain" description="Spermatogenesis-associated protein 6 N-terminal" evidence="2">
    <location>
        <begin position="4"/>
        <end position="86"/>
    </location>
</feature>
<sequence>MGSAQTLPDLHAHLHNSLVKMQLIQHPPATTEMVVLAVFCSTLTGILYPSPNLKLSETTADVDLLFCPCKIFPGIIAPKAEVSTRINVRETEEFIRGAKMNPATVSSKNCKSRLGKEDKIIRQRGVCHTPFNLHCKCFLSRNINEKRCAELFGSLRPRTLTKIPKSAISVPPYEDIDSSAQTNGKIWSDLSRKASNEEYVKFQSHQKVAKKESSGEEEEEEPKKSVKDIQSKGLEGDFEKRILCPCCRKNEPNVKFRNFSTSAEPESHKNKVETTKDISPTKTTVAVTTKQASTATDENEVTSKCEVCNCPVCIKYENYFIHRALKHNRGGAKNSSDSAEYFSPELNPTKCYCFKDKEDFNSELKLKNNHVSQEADNNTDRCIVCKCPLPYSANNVNNKEVTEESSNSLDRCTICKCPLPKMPTKIF</sequence>
<evidence type="ECO:0000256" key="1">
    <source>
        <dbReference type="SAM" id="MobiDB-lite"/>
    </source>
</evidence>
<evidence type="ECO:0000313" key="4">
    <source>
        <dbReference type="Proteomes" id="UP000015103"/>
    </source>
</evidence>
<accession>T1HHV2</accession>
<dbReference type="AlphaFoldDB" id="T1HHV2"/>
<keyword evidence="4" id="KW-1185">Reference proteome</keyword>
<evidence type="ECO:0000313" key="3">
    <source>
        <dbReference type="EnsemblMetazoa" id="RPRC003625-PA"/>
    </source>
</evidence>
<dbReference type="HOGENOM" id="CLU_643000_0_0_1"/>